<dbReference type="EMBL" id="QGKV02000297">
    <property type="protein sequence ID" value="KAF3607965.1"/>
    <property type="molecule type" value="Genomic_DNA"/>
</dbReference>
<evidence type="ECO:0000256" key="3">
    <source>
        <dbReference type="SAM" id="Coils"/>
    </source>
</evidence>
<dbReference type="InterPro" id="IPR008395">
    <property type="entry name" value="Agenet-like_dom"/>
</dbReference>
<feature type="compositionally biased region" description="Polar residues" evidence="4">
    <location>
        <begin position="151"/>
        <end position="167"/>
    </location>
</feature>
<accession>A0ABQ7EXG8</accession>
<dbReference type="Proteomes" id="UP000266723">
    <property type="component" value="Unassembled WGS sequence"/>
</dbReference>
<proteinExistence type="predicted"/>
<keyword evidence="2" id="KW-0341">Growth regulation</keyword>
<dbReference type="PANTHER" id="PTHR31917:SF144">
    <property type="entry name" value="AGENET DOMAIN-CONTAINING PROTEIN"/>
    <property type="match status" value="1"/>
</dbReference>
<keyword evidence="1" id="KW-0813">Transport</keyword>
<reference evidence="6 7" key="1">
    <citation type="journal article" date="2020" name="BMC Genomics">
        <title>Intraspecific diversification of the crop wild relative Brassica cretica Lam. using demographic model selection.</title>
        <authorList>
            <person name="Kioukis A."/>
            <person name="Michalopoulou V.A."/>
            <person name="Briers L."/>
            <person name="Pirintsos S."/>
            <person name="Studholme D.J."/>
            <person name="Pavlidis P."/>
            <person name="Sarris P.F."/>
        </authorList>
    </citation>
    <scope>NUCLEOTIDE SEQUENCE [LARGE SCALE GENOMIC DNA]</scope>
    <source>
        <strain evidence="7">cv. PFS-1207/04</strain>
    </source>
</reference>
<feature type="domain" description="Agenet" evidence="5">
    <location>
        <begin position="98"/>
        <end position="167"/>
    </location>
</feature>
<comment type="caution">
    <text evidence="6">The sequence shown here is derived from an EMBL/GenBank/DDBJ whole genome shotgun (WGS) entry which is preliminary data.</text>
</comment>
<name>A0ABQ7EXG8_BRACR</name>
<gene>
    <name evidence="6" type="ORF">DY000_02050897</name>
</gene>
<organism evidence="6 7">
    <name type="scientific">Brassica cretica</name>
    <name type="common">Mustard</name>
    <dbReference type="NCBI Taxonomy" id="69181"/>
    <lineage>
        <taxon>Eukaryota</taxon>
        <taxon>Viridiplantae</taxon>
        <taxon>Streptophyta</taxon>
        <taxon>Embryophyta</taxon>
        <taxon>Tracheophyta</taxon>
        <taxon>Spermatophyta</taxon>
        <taxon>Magnoliopsida</taxon>
        <taxon>eudicotyledons</taxon>
        <taxon>Gunneridae</taxon>
        <taxon>Pentapetalae</taxon>
        <taxon>rosids</taxon>
        <taxon>malvids</taxon>
        <taxon>Brassicales</taxon>
        <taxon>Brassicaceae</taxon>
        <taxon>Brassiceae</taxon>
        <taxon>Brassica</taxon>
    </lineage>
</organism>
<evidence type="ECO:0000256" key="4">
    <source>
        <dbReference type="SAM" id="MobiDB-lite"/>
    </source>
</evidence>
<feature type="region of interest" description="Disordered" evidence="4">
    <location>
        <begin position="143"/>
        <end position="167"/>
    </location>
</feature>
<dbReference type="SMART" id="SM00743">
    <property type="entry name" value="Agenet"/>
    <property type="match status" value="2"/>
</dbReference>
<feature type="domain" description="Agenet" evidence="5">
    <location>
        <begin position="2"/>
        <end position="67"/>
    </location>
</feature>
<dbReference type="CDD" id="cd20405">
    <property type="entry name" value="Tudor_Agenet_AtDUF_rpt1_3"/>
    <property type="match status" value="1"/>
</dbReference>
<evidence type="ECO:0000256" key="1">
    <source>
        <dbReference type="ARBA" id="ARBA00022448"/>
    </source>
</evidence>
<evidence type="ECO:0000313" key="6">
    <source>
        <dbReference type="EMBL" id="KAF3607965.1"/>
    </source>
</evidence>
<keyword evidence="3" id="KW-0175">Coiled coil</keyword>
<dbReference type="Pfam" id="PF05266">
    <property type="entry name" value="DUF724"/>
    <property type="match status" value="1"/>
</dbReference>
<dbReference type="InterPro" id="IPR007930">
    <property type="entry name" value="DUF724"/>
</dbReference>
<evidence type="ECO:0000313" key="7">
    <source>
        <dbReference type="Proteomes" id="UP000266723"/>
    </source>
</evidence>
<feature type="region of interest" description="Disordered" evidence="4">
    <location>
        <begin position="210"/>
        <end position="241"/>
    </location>
</feature>
<feature type="compositionally biased region" description="Basic and acidic residues" evidence="4">
    <location>
        <begin position="210"/>
        <end position="231"/>
    </location>
</feature>
<protein>
    <recommendedName>
        <fullName evidence="5">Agenet domain-containing protein</fullName>
    </recommendedName>
</protein>
<dbReference type="Pfam" id="PF05641">
    <property type="entry name" value="Agenet"/>
    <property type="match status" value="2"/>
</dbReference>
<dbReference type="InterPro" id="IPR014002">
    <property type="entry name" value="Agenet_dom_plant"/>
</dbReference>
<evidence type="ECO:0000256" key="2">
    <source>
        <dbReference type="ARBA" id="ARBA00022604"/>
    </source>
</evidence>
<sequence length="399" mass="44651">MKRGDEIEVSSDEEGLKGSWFRAILEDPPPKSGNKKLNVSLLANDGSSTTPKTTYRRFLRPIPPKNLFTAAAEFEEGCVVEASQRGGPENKVFVSKKSTFRCGTMVEVKVDDDVDVWIPSVIVKEMVNRKSFVVKSLKNVSWNDGEESKPNRTVGSSSIRLTPPTVTDGSTNQYLEFKHDAIRPSEETIAKLVSQNTNEANAACMQQVLEEHSREDDSRKRKRGEVEHNPDLSEAAATESVSSLTATALEQTEAGTEEFTVQPESSEEVNKNKMMKIVVLPFAKESSLWKELETREVFQRAPPQGPHFSTLVGESEVFREGQALGMMLTFSKLVESVKDLEPDRQVKALEEKRSLEGQMMALKHKILELERQQVALKEKICQMESCARDRGVELDNLES</sequence>
<feature type="coiled-coil region" evidence="3">
    <location>
        <begin position="352"/>
        <end position="379"/>
    </location>
</feature>
<evidence type="ECO:0000259" key="5">
    <source>
        <dbReference type="SMART" id="SM00743"/>
    </source>
</evidence>
<dbReference type="PANTHER" id="PTHR31917">
    <property type="entry name" value="AGENET DOMAIN-CONTAINING PROTEIN-RELATED"/>
    <property type="match status" value="1"/>
</dbReference>
<keyword evidence="7" id="KW-1185">Reference proteome</keyword>